<reference evidence="9" key="1">
    <citation type="submission" date="2021-01" db="EMBL/GenBank/DDBJ databases">
        <authorList>
            <person name="Corre E."/>
            <person name="Pelletier E."/>
            <person name="Niang G."/>
            <person name="Scheremetjew M."/>
            <person name="Finn R."/>
            <person name="Kale V."/>
            <person name="Holt S."/>
            <person name="Cochrane G."/>
            <person name="Meng A."/>
            <person name="Brown T."/>
            <person name="Cohen L."/>
        </authorList>
    </citation>
    <scope>NUCLEOTIDE SEQUENCE</scope>
    <source>
        <strain evidence="9">379</strain>
    </source>
</reference>
<feature type="compositionally biased region" description="Low complexity" evidence="7">
    <location>
        <begin position="599"/>
        <end position="611"/>
    </location>
</feature>
<dbReference type="AlphaFoldDB" id="A0A7S3T014"/>
<feature type="transmembrane region" description="Helical" evidence="8">
    <location>
        <begin position="475"/>
        <end position="493"/>
    </location>
</feature>
<dbReference type="InterPro" id="IPR036259">
    <property type="entry name" value="MFS_trans_sf"/>
</dbReference>
<evidence type="ECO:0000256" key="8">
    <source>
        <dbReference type="SAM" id="Phobius"/>
    </source>
</evidence>
<feature type="transmembrane region" description="Helical" evidence="8">
    <location>
        <begin position="505"/>
        <end position="523"/>
    </location>
</feature>
<protein>
    <recommendedName>
        <fullName evidence="10">Folate/biopterin transporter</fullName>
    </recommendedName>
</protein>
<dbReference type="Pfam" id="PF03092">
    <property type="entry name" value="BT1"/>
    <property type="match status" value="1"/>
</dbReference>
<feature type="region of interest" description="Disordered" evidence="7">
    <location>
        <begin position="590"/>
        <end position="621"/>
    </location>
</feature>
<comment type="subcellular location">
    <subcellularLocation>
        <location evidence="1">Membrane</location>
        <topology evidence="1">Multi-pass membrane protein</topology>
    </subcellularLocation>
</comment>
<feature type="transmembrane region" description="Helical" evidence="8">
    <location>
        <begin position="543"/>
        <end position="563"/>
    </location>
</feature>
<organism evidence="9">
    <name type="scientific">Emiliania huxleyi</name>
    <name type="common">Coccolithophore</name>
    <name type="synonym">Pontosphaera huxleyi</name>
    <dbReference type="NCBI Taxonomy" id="2903"/>
    <lineage>
        <taxon>Eukaryota</taxon>
        <taxon>Haptista</taxon>
        <taxon>Haptophyta</taxon>
        <taxon>Prymnesiophyceae</taxon>
        <taxon>Isochrysidales</taxon>
        <taxon>Noelaerhabdaceae</taxon>
        <taxon>Emiliania</taxon>
    </lineage>
</organism>
<dbReference type="PANTHER" id="PTHR31585">
    <property type="entry name" value="FOLATE-BIOPTERIN TRANSPORTER 1, CHLOROPLASTIC"/>
    <property type="match status" value="1"/>
</dbReference>
<keyword evidence="5 8" id="KW-1133">Transmembrane helix</keyword>
<feature type="transmembrane region" description="Helical" evidence="8">
    <location>
        <begin position="221"/>
        <end position="243"/>
    </location>
</feature>
<evidence type="ECO:0000256" key="3">
    <source>
        <dbReference type="ARBA" id="ARBA00022448"/>
    </source>
</evidence>
<evidence type="ECO:0000256" key="2">
    <source>
        <dbReference type="ARBA" id="ARBA00007015"/>
    </source>
</evidence>
<evidence type="ECO:0008006" key="10">
    <source>
        <dbReference type="Google" id="ProtNLM"/>
    </source>
</evidence>
<evidence type="ECO:0000256" key="7">
    <source>
        <dbReference type="SAM" id="MobiDB-lite"/>
    </source>
</evidence>
<evidence type="ECO:0000256" key="5">
    <source>
        <dbReference type="ARBA" id="ARBA00022989"/>
    </source>
</evidence>
<feature type="transmembrane region" description="Helical" evidence="8">
    <location>
        <begin position="405"/>
        <end position="424"/>
    </location>
</feature>
<gene>
    <name evidence="9" type="ORF">EHUX00137_LOCUS29388</name>
</gene>
<dbReference type="GO" id="GO:0016020">
    <property type="term" value="C:membrane"/>
    <property type="evidence" value="ECO:0007669"/>
    <property type="project" value="UniProtKB-SubCell"/>
</dbReference>
<evidence type="ECO:0000256" key="4">
    <source>
        <dbReference type="ARBA" id="ARBA00022692"/>
    </source>
</evidence>
<evidence type="ECO:0000256" key="1">
    <source>
        <dbReference type="ARBA" id="ARBA00004141"/>
    </source>
</evidence>
<keyword evidence="6 8" id="KW-0472">Membrane</keyword>
<comment type="similarity">
    <text evidence="2">Belongs to the major facilitator superfamily. Folate-biopterin transporter (TC 2.A.71) family.</text>
</comment>
<feature type="transmembrane region" description="Helical" evidence="8">
    <location>
        <begin position="127"/>
        <end position="148"/>
    </location>
</feature>
<dbReference type="PANTHER" id="PTHR31585:SF6">
    <property type="entry name" value="FOLATE-BIOPTERIN TRANSPORTER 2-RELATED"/>
    <property type="match status" value="1"/>
</dbReference>
<accession>A0A7S3T014</accession>
<keyword evidence="3" id="KW-0813">Transport</keyword>
<dbReference type="InterPro" id="IPR039309">
    <property type="entry name" value="BT1"/>
</dbReference>
<proteinExistence type="inferred from homology"/>
<feature type="transmembrane region" description="Helical" evidence="8">
    <location>
        <begin position="302"/>
        <end position="319"/>
    </location>
</feature>
<evidence type="ECO:0000256" key="6">
    <source>
        <dbReference type="ARBA" id="ARBA00023136"/>
    </source>
</evidence>
<dbReference type="EMBL" id="HBIR01037652">
    <property type="protein sequence ID" value="CAE0569083.1"/>
    <property type="molecule type" value="Transcribed_RNA"/>
</dbReference>
<dbReference type="SUPFAM" id="SSF103473">
    <property type="entry name" value="MFS general substrate transporter"/>
    <property type="match status" value="1"/>
</dbReference>
<evidence type="ECO:0000313" key="9">
    <source>
        <dbReference type="EMBL" id="CAE0569083.1"/>
    </source>
</evidence>
<name>A0A7S3T014_EMIHU</name>
<feature type="transmembrane region" description="Helical" evidence="8">
    <location>
        <begin position="189"/>
        <end position="209"/>
    </location>
</feature>
<feature type="transmembrane region" description="Helical" evidence="8">
    <location>
        <begin position="436"/>
        <end position="455"/>
    </location>
</feature>
<feature type="transmembrane region" description="Helical" evidence="8">
    <location>
        <begin position="326"/>
        <end position="343"/>
    </location>
</feature>
<keyword evidence="4 8" id="KW-0812">Transmembrane</keyword>
<feature type="transmembrane region" description="Helical" evidence="8">
    <location>
        <begin position="270"/>
        <end position="290"/>
    </location>
</feature>
<sequence length="621" mass="65602">MPSSPARVRKGEPIRVPCATPTTRPVSMATLLRRADSLTGRAFLRRLSAAFGWRYVAACILAYGVNQGMGEKFVFGARQYYLLDDIGMTSAEYGRVAGFSHIPWQLKSLFGLLSDTVPLGGMHRAPYMLIAGVLGLFALGMLTALPAATVSAPLAGFLLLLTNVNFAMPDVMIDATVAERAKVRPELGAALQALCWGSLGVAGVPAGVVKGYLIEWYGARLLFGLAIFAALAVMVPPLGGWLGETRRAAASRKGVRAMCGEVWSHPTKKVVAASAALVGLYSISLGVLQLTVGRSHSELVDSLTLGGNFGLTTLLYLLLRRVDDCLARAAVFTFLSGVLQPYSSVLFEWAHAPAADSADLRCRSAAACAALDAAVANGTAPPPPDGSLPCGWAAAQQLPCLSPIVYTWVGVVSSATLAGGTALYATYFQTWSYRSILATSQAALFLINLLDNVFVARLNLRFGVSDVAFIFGDEVLVGVLSRLQAMPFLIYAAKLCPPSVEASMFALFMGLSNFGSAAGQYVGSALLRFFGGVEAPAFERLGAYVFTRTLIGATPILLVPLLVPRGTPQSTAAAMGARISGDVELDKLKGGEDRQRLNSSEARPAAEASSEGDCERVERTV</sequence>